<sequence>MAMKTHFILSLSVSLCTCRGSAPAQERCCRRLGRQGRHLHVAGRGQAQHG</sequence>
<evidence type="ECO:0000256" key="1">
    <source>
        <dbReference type="SAM" id="SignalP"/>
    </source>
</evidence>
<dbReference type="AlphaFoldDB" id="A0A6G0QZ76"/>
<feature type="chain" id="PRO_5026324252" description="RxLR effector protein" evidence="1">
    <location>
        <begin position="19"/>
        <end position="50"/>
    </location>
</feature>
<name>A0A6G0QZ76_9STRA</name>
<evidence type="ECO:0000313" key="3">
    <source>
        <dbReference type="Proteomes" id="UP000486351"/>
    </source>
</evidence>
<reference evidence="2 3" key="1">
    <citation type="submission" date="2018-09" db="EMBL/GenBank/DDBJ databases">
        <title>Genomic investigation of the strawberry pathogen Phytophthora fragariae indicates pathogenicity is determined by transcriptional variation in three key races.</title>
        <authorList>
            <person name="Adams T.M."/>
            <person name="Armitage A.D."/>
            <person name="Sobczyk M.K."/>
            <person name="Bates H.J."/>
            <person name="Dunwell J.M."/>
            <person name="Nellist C.F."/>
            <person name="Harrison R.J."/>
        </authorList>
    </citation>
    <scope>NUCLEOTIDE SEQUENCE [LARGE SCALE GENOMIC DNA]</scope>
    <source>
        <strain evidence="2 3">NOV-77</strain>
    </source>
</reference>
<dbReference type="Proteomes" id="UP000486351">
    <property type="component" value="Unassembled WGS sequence"/>
</dbReference>
<dbReference type="EMBL" id="QXFY01001776">
    <property type="protein sequence ID" value="KAE9309719.1"/>
    <property type="molecule type" value="Genomic_DNA"/>
</dbReference>
<keyword evidence="1" id="KW-0732">Signal</keyword>
<evidence type="ECO:0008006" key="4">
    <source>
        <dbReference type="Google" id="ProtNLM"/>
    </source>
</evidence>
<organism evidence="2 3">
    <name type="scientific">Phytophthora fragariae</name>
    <dbReference type="NCBI Taxonomy" id="53985"/>
    <lineage>
        <taxon>Eukaryota</taxon>
        <taxon>Sar</taxon>
        <taxon>Stramenopiles</taxon>
        <taxon>Oomycota</taxon>
        <taxon>Peronosporomycetes</taxon>
        <taxon>Peronosporales</taxon>
        <taxon>Peronosporaceae</taxon>
        <taxon>Phytophthora</taxon>
    </lineage>
</organism>
<evidence type="ECO:0000313" key="2">
    <source>
        <dbReference type="EMBL" id="KAE9309719.1"/>
    </source>
</evidence>
<protein>
    <recommendedName>
        <fullName evidence="4">RxLR effector protein</fullName>
    </recommendedName>
</protein>
<gene>
    <name evidence="2" type="ORF">PF008_g20628</name>
</gene>
<feature type="signal peptide" evidence="1">
    <location>
        <begin position="1"/>
        <end position="18"/>
    </location>
</feature>
<comment type="caution">
    <text evidence="2">The sequence shown here is derived from an EMBL/GenBank/DDBJ whole genome shotgun (WGS) entry which is preliminary data.</text>
</comment>
<accession>A0A6G0QZ76</accession>
<proteinExistence type="predicted"/>